<evidence type="ECO:0000256" key="5">
    <source>
        <dbReference type="ARBA" id="ARBA00022771"/>
    </source>
</evidence>
<evidence type="ECO:0000256" key="8">
    <source>
        <dbReference type="ARBA" id="ARBA00023254"/>
    </source>
</evidence>
<dbReference type="EMBL" id="ML178814">
    <property type="protein sequence ID" value="TFL07282.1"/>
    <property type="molecule type" value="Genomic_DNA"/>
</dbReference>
<dbReference type="GO" id="GO:0005634">
    <property type="term" value="C:nucleus"/>
    <property type="evidence" value="ECO:0007669"/>
    <property type="project" value="UniProtKB-SubCell"/>
</dbReference>
<evidence type="ECO:0000256" key="4">
    <source>
        <dbReference type="ARBA" id="ARBA00022723"/>
    </source>
</evidence>
<keyword evidence="6" id="KW-0862">Zinc</keyword>
<dbReference type="Pfam" id="PF02301">
    <property type="entry name" value="HORMA"/>
    <property type="match status" value="1"/>
</dbReference>
<organism evidence="11 12">
    <name type="scientific">Pterulicium gracile</name>
    <dbReference type="NCBI Taxonomy" id="1884261"/>
    <lineage>
        <taxon>Eukaryota</taxon>
        <taxon>Fungi</taxon>
        <taxon>Dikarya</taxon>
        <taxon>Basidiomycota</taxon>
        <taxon>Agaricomycotina</taxon>
        <taxon>Agaricomycetes</taxon>
        <taxon>Agaricomycetidae</taxon>
        <taxon>Agaricales</taxon>
        <taxon>Pleurotineae</taxon>
        <taxon>Pterulaceae</taxon>
        <taxon>Pterulicium</taxon>
    </lineage>
</organism>
<dbReference type="SUPFAM" id="SSF57903">
    <property type="entry name" value="FYVE/PHD zinc finger"/>
    <property type="match status" value="1"/>
</dbReference>
<protein>
    <submittedName>
        <fullName evidence="11">HORMA domain-containing protein</fullName>
    </submittedName>
</protein>
<gene>
    <name evidence="11" type="ORF">BDV98DRAFT_16548</name>
</gene>
<evidence type="ECO:0000256" key="2">
    <source>
        <dbReference type="ARBA" id="ARBA00004286"/>
    </source>
</evidence>
<dbReference type="PROSITE" id="PS01359">
    <property type="entry name" value="ZF_PHD_1"/>
    <property type="match status" value="1"/>
</dbReference>
<dbReference type="Gene3D" id="3.30.900.10">
    <property type="entry name" value="HORMA domain"/>
    <property type="match status" value="1"/>
</dbReference>
<evidence type="ECO:0000313" key="12">
    <source>
        <dbReference type="Proteomes" id="UP000305067"/>
    </source>
</evidence>
<dbReference type="InterPro" id="IPR013083">
    <property type="entry name" value="Znf_RING/FYVE/PHD"/>
</dbReference>
<dbReference type="GO" id="GO:0007130">
    <property type="term" value="P:synaptonemal complex assembly"/>
    <property type="evidence" value="ECO:0007669"/>
    <property type="project" value="TreeGrafter"/>
</dbReference>
<dbReference type="Proteomes" id="UP000305067">
    <property type="component" value="Unassembled WGS sequence"/>
</dbReference>
<dbReference type="GO" id="GO:0051598">
    <property type="term" value="P:meiotic recombination checkpoint signaling"/>
    <property type="evidence" value="ECO:0007669"/>
    <property type="project" value="TreeGrafter"/>
</dbReference>
<dbReference type="STRING" id="1884261.A0A5C3QZA9"/>
<evidence type="ECO:0000256" key="6">
    <source>
        <dbReference type="ARBA" id="ARBA00022833"/>
    </source>
</evidence>
<dbReference type="InterPro" id="IPR019786">
    <property type="entry name" value="Zinc_finger_PHD-type_CS"/>
</dbReference>
<feature type="region of interest" description="Disordered" evidence="9">
    <location>
        <begin position="651"/>
        <end position="676"/>
    </location>
</feature>
<evidence type="ECO:0000256" key="7">
    <source>
        <dbReference type="ARBA" id="ARBA00023242"/>
    </source>
</evidence>
<dbReference type="PROSITE" id="PS50815">
    <property type="entry name" value="HORMA"/>
    <property type="match status" value="1"/>
</dbReference>
<dbReference type="AlphaFoldDB" id="A0A5C3QZA9"/>
<name>A0A5C3QZA9_9AGAR</name>
<dbReference type="OrthoDB" id="1928087at2759"/>
<reference evidence="11 12" key="1">
    <citation type="journal article" date="2019" name="Nat. Ecol. Evol.">
        <title>Megaphylogeny resolves global patterns of mushroom evolution.</title>
        <authorList>
            <person name="Varga T."/>
            <person name="Krizsan K."/>
            <person name="Foldi C."/>
            <person name="Dima B."/>
            <person name="Sanchez-Garcia M."/>
            <person name="Sanchez-Ramirez S."/>
            <person name="Szollosi G.J."/>
            <person name="Szarkandi J.G."/>
            <person name="Papp V."/>
            <person name="Albert L."/>
            <person name="Andreopoulos W."/>
            <person name="Angelini C."/>
            <person name="Antonin V."/>
            <person name="Barry K.W."/>
            <person name="Bougher N.L."/>
            <person name="Buchanan P."/>
            <person name="Buyck B."/>
            <person name="Bense V."/>
            <person name="Catcheside P."/>
            <person name="Chovatia M."/>
            <person name="Cooper J."/>
            <person name="Damon W."/>
            <person name="Desjardin D."/>
            <person name="Finy P."/>
            <person name="Geml J."/>
            <person name="Haridas S."/>
            <person name="Hughes K."/>
            <person name="Justo A."/>
            <person name="Karasinski D."/>
            <person name="Kautmanova I."/>
            <person name="Kiss B."/>
            <person name="Kocsube S."/>
            <person name="Kotiranta H."/>
            <person name="LaButti K.M."/>
            <person name="Lechner B.E."/>
            <person name="Liimatainen K."/>
            <person name="Lipzen A."/>
            <person name="Lukacs Z."/>
            <person name="Mihaltcheva S."/>
            <person name="Morgado L.N."/>
            <person name="Niskanen T."/>
            <person name="Noordeloos M.E."/>
            <person name="Ohm R.A."/>
            <person name="Ortiz-Santana B."/>
            <person name="Ovrebo C."/>
            <person name="Racz N."/>
            <person name="Riley R."/>
            <person name="Savchenko A."/>
            <person name="Shiryaev A."/>
            <person name="Soop K."/>
            <person name="Spirin V."/>
            <person name="Szebenyi C."/>
            <person name="Tomsovsky M."/>
            <person name="Tulloss R.E."/>
            <person name="Uehling J."/>
            <person name="Grigoriev I.V."/>
            <person name="Vagvolgyi C."/>
            <person name="Papp T."/>
            <person name="Martin F.M."/>
            <person name="Miettinen O."/>
            <person name="Hibbett D.S."/>
            <person name="Nagy L.G."/>
        </authorList>
    </citation>
    <scope>NUCLEOTIDE SEQUENCE [LARGE SCALE GENOMIC DNA]</scope>
    <source>
        <strain evidence="11 12">CBS 309.79</strain>
    </source>
</reference>
<keyword evidence="7" id="KW-0539">Nucleus</keyword>
<feature type="region of interest" description="Disordered" evidence="9">
    <location>
        <begin position="50"/>
        <end position="70"/>
    </location>
</feature>
<accession>A0A5C3QZA9</accession>
<dbReference type="InterPro" id="IPR051294">
    <property type="entry name" value="HORMA_MeioticProgression"/>
</dbReference>
<keyword evidence="8" id="KW-0469">Meiosis</keyword>
<dbReference type="InterPro" id="IPR003511">
    <property type="entry name" value="HORMA_dom"/>
</dbReference>
<evidence type="ECO:0000256" key="3">
    <source>
        <dbReference type="ARBA" id="ARBA00022454"/>
    </source>
</evidence>
<feature type="compositionally biased region" description="Basic and acidic residues" evidence="9">
    <location>
        <begin position="652"/>
        <end position="664"/>
    </location>
</feature>
<sequence>MQAQRVQNQVGISSAQSLLVVRTLLEAGVGCIAYLRNLLPEDHFEESSLTSSNTDSFSMDQGGSQKGSSTFKIKTLKRGCSEEADKLLDHLEHGILDALEKRFLRRFILGIHLDDTDPNNVVETYAFDFKYCTIPGVAAPVPIISVGESLDAMSIDPVMHSMRQGKLPSVSDVKKSLRSMLRRLISSFDNMDDLPRRRFATFKLIYTEDTPADYEPPTFMAGDVDKNKWFFTTHGRNEHPENWRIGGINSGHHAVKLTISSVTSFLPTSSTNDQAFTGLVPSAGILGRQGAPTDIVGIDDRQHVWLMDDVSDADASADEDPDYIPSIQIKESGPLASPAGFSQESQAPYFTGSVEPVPTSVADISTRRSAVKPGEEFPATQVMDTSTHDLAAGEDTHGASIENDHGDGEAMDVDMECPKQCPMGSSLISDVPTSRTRALRSSMKALRSVDESIGEEIDCECQVETNGDDCILCDGGCARWFHTWCMGYHSRDDPAVPEVFRCFDCRLKSDPLWPVLRGDPYQNMLIKFRELAQFRRAIRVAETSRSFHAQAFAKTMGCNPDMGKSLIDRLEEEGFIASQVTTVNDIGVISVTQKNKGKRGKKKTTQRGQANMQRIPYIFIQKSLQSKAYESYFTPTDDVESRLKATLIGTLTRRETRPAPDHLAAESQTQDETQYPFQAYDDKSSLRNLNSTQDEIRPAKRLKVSVTSAVDLAE</sequence>
<evidence type="ECO:0000259" key="10">
    <source>
        <dbReference type="PROSITE" id="PS50815"/>
    </source>
</evidence>
<evidence type="ECO:0000256" key="9">
    <source>
        <dbReference type="SAM" id="MobiDB-lite"/>
    </source>
</evidence>
<dbReference type="Gene3D" id="3.30.40.10">
    <property type="entry name" value="Zinc/RING finger domain, C3HC4 (zinc finger)"/>
    <property type="match status" value="1"/>
</dbReference>
<dbReference type="PANTHER" id="PTHR48225:SF7">
    <property type="entry name" value="MEIOSIS-SPECIFIC PROTEIN HOP1"/>
    <property type="match status" value="1"/>
</dbReference>
<dbReference type="InterPro" id="IPR036570">
    <property type="entry name" value="HORMA_dom_sf"/>
</dbReference>
<dbReference type="SMART" id="SM00249">
    <property type="entry name" value="PHD"/>
    <property type="match status" value="1"/>
</dbReference>
<dbReference type="InterPro" id="IPR011011">
    <property type="entry name" value="Znf_FYVE_PHD"/>
</dbReference>
<dbReference type="SUPFAM" id="SSF56019">
    <property type="entry name" value="The spindle assembly checkpoint protein mad2"/>
    <property type="match status" value="1"/>
</dbReference>
<feature type="compositionally biased region" description="Polar residues" evidence="9">
    <location>
        <begin position="59"/>
        <end position="70"/>
    </location>
</feature>
<dbReference type="GO" id="GO:0005694">
    <property type="term" value="C:chromosome"/>
    <property type="evidence" value="ECO:0007669"/>
    <property type="project" value="UniProtKB-SubCell"/>
</dbReference>
<feature type="compositionally biased region" description="Polar residues" evidence="9">
    <location>
        <begin position="666"/>
        <end position="676"/>
    </location>
</feature>
<dbReference type="InterPro" id="IPR001965">
    <property type="entry name" value="Znf_PHD"/>
</dbReference>
<dbReference type="PANTHER" id="PTHR48225">
    <property type="entry name" value="HORMA DOMAIN-CONTAINING PROTEIN 1"/>
    <property type="match status" value="1"/>
</dbReference>
<dbReference type="GO" id="GO:0008270">
    <property type="term" value="F:zinc ion binding"/>
    <property type="evidence" value="ECO:0007669"/>
    <property type="project" value="UniProtKB-KW"/>
</dbReference>
<keyword evidence="5" id="KW-0863">Zinc-finger</keyword>
<keyword evidence="12" id="KW-1185">Reference proteome</keyword>
<feature type="domain" description="HORMA" evidence="10">
    <location>
        <begin position="15"/>
        <end position="259"/>
    </location>
</feature>
<evidence type="ECO:0000313" key="11">
    <source>
        <dbReference type="EMBL" id="TFL07282.1"/>
    </source>
</evidence>
<evidence type="ECO:0000256" key="1">
    <source>
        <dbReference type="ARBA" id="ARBA00004123"/>
    </source>
</evidence>
<comment type="subcellular location">
    <subcellularLocation>
        <location evidence="2">Chromosome</location>
    </subcellularLocation>
    <subcellularLocation>
        <location evidence="1">Nucleus</location>
    </subcellularLocation>
</comment>
<proteinExistence type="predicted"/>
<keyword evidence="3" id="KW-0158">Chromosome</keyword>
<keyword evidence="4" id="KW-0479">Metal-binding</keyword>